<feature type="compositionally biased region" description="Basic residues" evidence="4">
    <location>
        <begin position="198"/>
        <end position="209"/>
    </location>
</feature>
<evidence type="ECO:0000256" key="1">
    <source>
        <dbReference type="ARBA" id="ARBA00023054"/>
    </source>
</evidence>
<dbReference type="EMBL" id="SRLO01000012">
    <property type="protein sequence ID" value="TNN87021.1"/>
    <property type="molecule type" value="Genomic_DNA"/>
</dbReference>
<feature type="coiled-coil region" evidence="3">
    <location>
        <begin position="90"/>
        <end position="174"/>
    </location>
</feature>
<dbReference type="Gene3D" id="1.20.5.4880">
    <property type="match status" value="1"/>
</dbReference>
<protein>
    <submittedName>
        <fullName evidence="6">Guanine nucleotide exchange factor for Rab-3A</fullName>
    </submittedName>
</protein>
<dbReference type="SUPFAM" id="SSF144284">
    <property type="entry name" value="Sec2 N-terminal region"/>
    <property type="match status" value="1"/>
</dbReference>
<proteinExistence type="inferred from homology"/>
<organism evidence="6 7">
    <name type="scientific">Liparis tanakae</name>
    <name type="common">Tanaka's snailfish</name>
    <dbReference type="NCBI Taxonomy" id="230148"/>
    <lineage>
        <taxon>Eukaryota</taxon>
        <taxon>Metazoa</taxon>
        <taxon>Chordata</taxon>
        <taxon>Craniata</taxon>
        <taxon>Vertebrata</taxon>
        <taxon>Euteleostomi</taxon>
        <taxon>Actinopterygii</taxon>
        <taxon>Neopterygii</taxon>
        <taxon>Teleostei</taxon>
        <taxon>Neoteleostei</taxon>
        <taxon>Acanthomorphata</taxon>
        <taxon>Eupercaria</taxon>
        <taxon>Perciformes</taxon>
        <taxon>Cottioidei</taxon>
        <taxon>Cottales</taxon>
        <taxon>Liparidae</taxon>
        <taxon>Liparis</taxon>
    </lineage>
</organism>
<dbReference type="PANTHER" id="PTHR14430:SF5">
    <property type="entry name" value="GUANINE NUCLEOTIDE EXCHANGE FACTOR FOR RAB-3A"/>
    <property type="match status" value="1"/>
</dbReference>
<keyword evidence="7" id="KW-1185">Reference proteome</keyword>
<keyword evidence="1 3" id="KW-0175">Coiled coil</keyword>
<evidence type="ECO:0000256" key="4">
    <source>
        <dbReference type="SAM" id="MobiDB-lite"/>
    </source>
</evidence>
<comment type="similarity">
    <text evidence="2">Belongs to the SEC2 family.</text>
</comment>
<dbReference type="OrthoDB" id="5560525at2759"/>
<reference evidence="6 7" key="1">
    <citation type="submission" date="2019-03" db="EMBL/GenBank/DDBJ databases">
        <title>First draft genome of Liparis tanakae, snailfish: a comprehensive survey of snailfish specific genes.</title>
        <authorList>
            <person name="Kim W."/>
            <person name="Song I."/>
            <person name="Jeong J.-H."/>
            <person name="Kim D."/>
            <person name="Kim S."/>
            <person name="Ryu S."/>
            <person name="Song J.Y."/>
            <person name="Lee S.K."/>
        </authorList>
    </citation>
    <scope>NUCLEOTIDE SEQUENCE [LARGE SCALE GENOMIC DNA]</scope>
    <source>
        <tissue evidence="6">Muscle</tissue>
    </source>
</reference>
<dbReference type="Pfam" id="PF06428">
    <property type="entry name" value="Sec2p"/>
    <property type="match status" value="1"/>
</dbReference>
<dbReference type="PANTHER" id="PTHR14430">
    <property type="entry name" value="RABIN3-RELATED"/>
    <property type="match status" value="1"/>
</dbReference>
<feature type="domain" description="GDP/GTP exchange factor Sec2 N-terminal" evidence="5">
    <location>
        <begin position="87"/>
        <end position="173"/>
    </location>
</feature>
<dbReference type="InterPro" id="IPR040351">
    <property type="entry name" value="RAB3IL/RAB3IP/Sec2"/>
</dbReference>
<dbReference type="GO" id="GO:0006887">
    <property type="term" value="P:exocytosis"/>
    <property type="evidence" value="ECO:0007669"/>
    <property type="project" value="TreeGrafter"/>
</dbReference>
<dbReference type="GO" id="GO:0070319">
    <property type="term" value="C:Golgi to plasma membrane transport vesicle"/>
    <property type="evidence" value="ECO:0007669"/>
    <property type="project" value="TreeGrafter"/>
</dbReference>
<feature type="region of interest" description="Disordered" evidence="4">
    <location>
        <begin position="47"/>
        <end position="80"/>
    </location>
</feature>
<sequence length="357" mass="39297">MLLQQLGKSVEHCVFFGPPDAPAARHRYGRDAEEQGCIVGRLVDLDPEPKSRVEGGGQAGPTSSRGHGDLSGRRSSSLEIREKEIREKGSEILRDQLDAAQKELKLKDKECERLSQVRNQLEQELEELTASLFEEAHKMVNEANVKQAAAEKQLREAQGKIDVLQAEVTALKTLVLTSTPSSPNRQLHPQLQPPGARGAHKHGGGHVRNKSASGAFPSSPGKSETSSVSVEPEAKELSQLVQSAVENNSLTIEPVAMSALPIVKASAIECGGPKKCALSGMSRLCRHRIKLGDKGSYYYISPSSRTRITAVCNFFTYIRYIQQGLVRHDAEQMFWEVMRLRREMTVAKLGFYLTDQG</sequence>
<feature type="compositionally biased region" description="Polar residues" evidence="4">
    <location>
        <begin position="177"/>
        <end position="189"/>
    </location>
</feature>
<dbReference type="Proteomes" id="UP000314294">
    <property type="component" value="Unassembled WGS sequence"/>
</dbReference>
<evidence type="ECO:0000256" key="3">
    <source>
        <dbReference type="SAM" id="Coils"/>
    </source>
</evidence>
<name>A0A4Z2JAQ2_9TELE</name>
<evidence type="ECO:0000313" key="7">
    <source>
        <dbReference type="Proteomes" id="UP000314294"/>
    </source>
</evidence>
<feature type="region of interest" description="Disordered" evidence="4">
    <location>
        <begin position="177"/>
        <end position="233"/>
    </location>
</feature>
<feature type="compositionally biased region" description="Polar residues" evidence="4">
    <location>
        <begin position="220"/>
        <end position="229"/>
    </location>
</feature>
<gene>
    <name evidence="6" type="primary">Rab3il1</name>
    <name evidence="6" type="ORF">EYF80_002776</name>
</gene>
<dbReference type="InterPro" id="IPR009449">
    <property type="entry name" value="Sec2_N"/>
</dbReference>
<accession>A0A4Z2JAQ2</accession>
<dbReference type="Pfam" id="PF25555">
    <property type="entry name" value="RAB3A-like_C"/>
    <property type="match status" value="1"/>
</dbReference>
<dbReference type="AlphaFoldDB" id="A0A4Z2JAQ2"/>
<evidence type="ECO:0000259" key="5">
    <source>
        <dbReference type="Pfam" id="PF06428"/>
    </source>
</evidence>
<comment type="caution">
    <text evidence="6">The sequence shown here is derived from an EMBL/GenBank/DDBJ whole genome shotgun (WGS) entry which is preliminary data.</text>
</comment>
<evidence type="ECO:0000256" key="2">
    <source>
        <dbReference type="ARBA" id="ARBA00025794"/>
    </source>
</evidence>
<evidence type="ECO:0000313" key="6">
    <source>
        <dbReference type="EMBL" id="TNN87021.1"/>
    </source>
</evidence>
<dbReference type="GO" id="GO:0005085">
    <property type="term" value="F:guanyl-nucleotide exchange factor activity"/>
    <property type="evidence" value="ECO:0007669"/>
    <property type="project" value="InterPro"/>
</dbReference>